<sequence length="126" mass="14926">MKNILISFFLFFIMIFGILFSLNAMDKVYSELETLNRRLEQSIQEDNWEKSILVINEISDKWQKHSNQLSIFLNHAELDNINSELAKLSQYVIHKNKEESMSSLHVIKFFFKHTLDIEKISLGNIF</sequence>
<evidence type="ECO:0000256" key="1">
    <source>
        <dbReference type="SAM" id="Coils"/>
    </source>
</evidence>
<reference evidence="2 3" key="1">
    <citation type="journal article" date="2019" name="Int. J. Syst. Evol. Microbiol.">
        <title>The Global Catalogue of Microorganisms (GCM) 10K type strain sequencing project: providing services to taxonomists for standard genome sequencing and annotation.</title>
        <authorList>
            <consortium name="The Broad Institute Genomics Platform"/>
            <consortium name="The Broad Institute Genome Sequencing Center for Infectious Disease"/>
            <person name="Wu L."/>
            <person name="Ma J."/>
        </authorList>
    </citation>
    <scope>NUCLEOTIDE SEQUENCE [LARGE SCALE GENOMIC DNA]</scope>
    <source>
        <strain evidence="2 3">JCM 1405</strain>
    </source>
</reference>
<comment type="caution">
    <text evidence="2">The sequence shown here is derived from an EMBL/GenBank/DDBJ whole genome shotgun (WGS) entry which is preliminary data.</text>
</comment>
<dbReference type="EMBL" id="BAAACF010000003">
    <property type="protein sequence ID" value="GAA0728054.1"/>
    <property type="molecule type" value="Genomic_DNA"/>
</dbReference>
<evidence type="ECO:0008006" key="4">
    <source>
        <dbReference type="Google" id="ProtNLM"/>
    </source>
</evidence>
<protein>
    <recommendedName>
        <fullName evidence="4">DUF4363 family protein</fullName>
    </recommendedName>
</protein>
<accession>A0ABN1J3Y9</accession>
<keyword evidence="1" id="KW-0175">Coiled coil</keyword>
<keyword evidence="3" id="KW-1185">Reference proteome</keyword>
<evidence type="ECO:0000313" key="2">
    <source>
        <dbReference type="EMBL" id="GAA0728054.1"/>
    </source>
</evidence>
<dbReference type="Proteomes" id="UP001500339">
    <property type="component" value="Unassembled WGS sequence"/>
</dbReference>
<evidence type="ECO:0000313" key="3">
    <source>
        <dbReference type="Proteomes" id="UP001500339"/>
    </source>
</evidence>
<name>A0ABN1J3Y9_9CLOT</name>
<dbReference type="InterPro" id="IPR025373">
    <property type="entry name" value="DUF4363"/>
</dbReference>
<proteinExistence type="predicted"/>
<organism evidence="2 3">
    <name type="scientific">Clostridium malenominatum</name>
    <dbReference type="NCBI Taxonomy" id="1539"/>
    <lineage>
        <taxon>Bacteria</taxon>
        <taxon>Bacillati</taxon>
        <taxon>Bacillota</taxon>
        <taxon>Clostridia</taxon>
        <taxon>Eubacteriales</taxon>
        <taxon>Clostridiaceae</taxon>
        <taxon>Clostridium</taxon>
    </lineage>
</organism>
<dbReference type="Pfam" id="PF14276">
    <property type="entry name" value="DUF4363"/>
    <property type="match status" value="1"/>
</dbReference>
<feature type="coiled-coil region" evidence="1">
    <location>
        <begin position="22"/>
        <end position="49"/>
    </location>
</feature>
<dbReference type="RefSeq" id="WP_343770379.1">
    <property type="nucleotide sequence ID" value="NZ_BAAACF010000003.1"/>
</dbReference>
<gene>
    <name evidence="2" type="ORF">GCM10008905_26410</name>
</gene>